<dbReference type="AlphaFoldDB" id="A0A8H4VSC2"/>
<comment type="caution">
    <text evidence="2">The sequence shown here is derived from an EMBL/GenBank/DDBJ whole genome shotgun (WGS) entry which is preliminary data.</text>
</comment>
<sequence length="186" mass="20613">MRTVRSSSAPTHRLQAVASHTTSDASSSPRDTSKDTFLLILPDGGKVSYRFAAVEGEENEVIVNDTLVLTYTISEARSFALEVTSVDTRFQGATTHIPKYPLLTISSPLPTAIPDFWAAIYALFTLYKENEHIPFVFSSFPNADEIRDYLISTGLARSYPKSELDESTSKHVQETKNVLFLSRGAF</sequence>
<evidence type="ECO:0000313" key="3">
    <source>
        <dbReference type="Proteomes" id="UP000521872"/>
    </source>
</evidence>
<feature type="region of interest" description="Disordered" evidence="1">
    <location>
        <begin position="1"/>
        <end position="32"/>
    </location>
</feature>
<accession>A0A8H4VSC2</accession>
<feature type="compositionally biased region" description="Polar residues" evidence="1">
    <location>
        <begin position="18"/>
        <end position="30"/>
    </location>
</feature>
<protein>
    <submittedName>
        <fullName evidence="2">Uncharacterized protein</fullName>
    </submittedName>
</protein>
<organism evidence="2 3">
    <name type="scientific">Agrocybe pediades</name>
    <dbReference type="NCBI Taxonomy" id="84607"/>
    <lineage>
        <taxon>Eukaryota</taxon>
        <taxon>Fungi</taxon>
        <taxon>Dikarya</taxon>
        <taxon>Basidiomycota</taxon>
        <taxon>Agaricomycotina</taxon>
        <taxon>Agaricomycetes</taxon>
        <taxon>Agaricomycetidae</taxon>
        <taxon>Agaricales</taxon>
        <taxon>Agaricineae</taxon>
        <taxon>Strophariaceae</taxon>
        <taxon>Agrocybe</taxon>
    </lineage>
</organism>
<evidence type="ECO:0000256" key="1">
    <source>
        <dbReference type="SAM" id="MobiDB-lite"/>
    </source>
</evidence>
<name>A0A8H4VSC2_9AGAR</name>
<keyword evidence="3" id="KW-1185">Reference proteome</keyword>
<proteinExistence type="predicted"/>
<evidence type="ECO:0000313" key="2">
    <source>
        <dbReference type="EMBL" id="KAF4620653.1"/>
    </source>
</evidence>
<feature type="compositionally biased region" description="Polar residues" evidence="1">
    <location>
        <begin position="1"/>
        <end position="10"/>
    </location>
</feature>
<dbReference type="EMBL" id="JAACJL010000015">
    <property type="protein sequence ID" value="KAF4620653.1"/>
    <property type="molecule type" value="Genomic_DNA"/>
</dbReference>
<dbReference type="Proteomes" id="UP000521872">
    <property type="component" value="Unassembled WGS sequence"/>
</dbReference>
<gene>
    <name evidence="2" type="ORF">D9613_000138</name>
</gene>
<reference evidence="2 3" key="1">
    <citation type="submission" date="2019-12" db="EMBL/GenBank/DDBJ databases">
        <authorList>
            <person name="Floudas D."/>
            <person name="Bentzer J."/>
            <person name="Ahren D."/>
            <person name="Johansson T."/>
            <person name="Persson P."/>
            <person name="Tunlid A."/>
        </authorList>
    </citation>
    <scope>NUCLEOTIDE SEQUENCE [LARGE SCALE GENOMIC DNA]</scope>
    <source>
        <strain evidence="2 3">CBS 102.39</strain>
    </source>
</reference>